<dbReference type="CDD" id="cd04860">
    <property type="entry name" value="AE_Prim_S"/>
    <property type="match status" value="1"/>
</dbReference>
<evidence type="ECO:0000256" key="9">
    <source>
        <dbReference type="ARBA" id="ARBA00023163"/>
    </source>
</evidence>
<dbReference type="PANTHER" id="PTHR10536">
    <property type="entry name" value="DNA PRIMASE SMALL SUBUNIT"/>
    <property type="match status" value="1"/>
</dbReference>
<evidence type="ECO:0000256" key="4">
    <source>
        <dbReference type="ARBA" id="ARBA00022679"/>
    </source>
</evidence>
<comment type="subunit">
    <text evidence="11">Heterodimer of a small subunit (PriS) and a large subunit (PriL).</text>
</comment>
<evidence type="ECO:0000256" key="7">
    <source>
        <dbReference type="ARBA" id="ARBA00022723"/>
    </source>
</evidence>
<comment type="function">
    <text evidence="13">RNA polymerase that catalyzes the synthesis of short RNA molecules used as primers for DNA polymerase during DNA replication.</text>
</comment>
<accession>A0A0F7DBQ8</accession>
<gene>
    <name evidence="11" type="primary">priS</name>
    <name evidence="14" type="ORF">GAH_01173</name>
</gene>
<dbReference type="Proteomes" id="UP000034723">
    <property type="component" value="Chromosome"/>
</dbReference>
<keyword evidence="4 11" id="KW-0808">Transferase</keyword>
<keyword evidence="8 11" id="KW-0460">Magnesium</keyword>
<dbReference type="STRING" id="113653.GAH_01173"/>
<keyword evidence="3 11" id="KW-0639">Primosome</keyword>
<reference evidence="14 15" key="1">
    <citation type="submission" date="2015-04" db="EMBL/GenBank/DDBJ databases">
        <title>The complete genome sequence of the hyperthermophilic, obligate iron-reducing archaeon Geoglobus ahangari strain 234T.</title>
        <authorList>
            <person name="Manzella M.P."/>
            <person name="Holmes D.E."/>
            <person name="Rocheleau J.M."/>
            <person name="Chung A."/>
            <person name="Reguera G."/>
            <person name="Kashefi K."/>
        </authorList>
    </citation>
    <scope>NUCLEOTIDE SEQUENCE [LARGE SCALE GENOMIC DNA]</scope>
    <source>
        <strain evidence="14 15">234</strain>
    </source>
</reference>
<dbReference type="GO" id="GO:0006269">
    <property type="term" value="P:DNA replication, synthesis of primer"/>
    <property type="evidence" value="ECO:0007669"/>
    <property type="project" value="UniProtKB-UniRule"/>
</dbReference>
<comment type="similarity">
    <text evidence="1 11 12">Belongs to the eukaryotic-type primase small subunit family.</text>
</comment>
<dbReference type="EC" id="2.7.7.-" evidence="11"/>
<dbReference type="AlphaFoldDB" id="A0A0F7DBQ8"/>
<evidence type="ECO:0000256" key="5">
    <source>
        <dbReference type="ARBA" id="ARBA00022695"/>
    </source>
</evidence>
<keyword evidence="10 11" id="KW-0464">Manganese</keyword>
<dbReference type="GO" id="GO:0000428">
    <property type="term" value="C:DNA-directed RNA polymerase complex"/>
    <property type="evidence" value="ECO:0007669"/>
    <property type="project" value="UniProtKB-KW"/>
</dbReference>
<dbReference type="Pfam" id="PF01896">
    <property type="entry name" value="DNA_primase_S"/>
    <property type="match status" value="1"/>
</dbReference>
<organism evidence="14 15">
    <name type="scientific">Geoglobus ahangari</name>
    <dbReference type="NCBI Taxonomy" id="113653"/>
    <lineage>
        <taxon>Archaea</taxon>
        <taxon>Methanobacteriati</taxon>
        <taxon>Methanobacteriota</taxon>
        <taxon>Archaeoglobi</taxon>
        <taxon>Archaeoglobales</taxon>
        <taxon>Archaeoglobaceae</taxon>
        <taxon>Geoglobus</taxon>
    </lineage>
</organism>
<dbReference type="RefSeq" id="WP_048095273.1">
    <property type="nucleotide sequence ID" value="NZ_CP011267.1"/>
</dbReference>
<feature type="active site" evidence="11">
    <location>
        <position position="100"/>
    </location>
</feature>
<evidence type="ECO:0000256" key="12">
    <source>
        <dbReference type="RuleBase" id="RU003514"/>
    </source>
</evidence>
<dbReference type="GO" id="GO:0003899">
    <property type="term" value="F:DNA-directed RNA polymerase activity"/>
    <property type="evidence" value="ECO:0007669"/>
    <property type="project" value="UniProtKB-UniRule"/>
</dbReference>
<dbReference type="KEGG" id="gah:GAH_01173"/>
<feature type="active site" evidence="11">
    <location>
        <position position="98"/>
    </location>
</feature>
<dbReference type="FunCoup" id="A0A0F7DBQ8">
    <property type="interactions" value="10"/>
</dbReference>
<keyword evidence="5 11" id="KW-0548">Nucleotidyltransferase</keyword>
<evidence type="ECO:0000256" key="3">
    <source>
        <dbReference type="ARBA" id="ARBA00022515"/>
    </source>
</evidence>
<dbReference type="Gene3D" id="3.90.920.10">
    <property type="entry name" value="DNA primase, PRIM domain"/>
    <property type="match status" value="1"/>
</dbReference>
<dbReference type="GO" id="GO:0046872">
    <property type="term" value="F:metal ion binding"/>
    <property type="evidence" value="ECO:0007669"/>
    <property type="project" value="UniProtKB-KW"/>
</dbReference>
<keyword evidence="9 11" id="KW-0804">Transcription</keyword>
<evidence type="ECO:0000256" key="6">
    <source>
        <dbReference type="ARBA" id="ARBA00022705"/>
    </source>
</evidence>
<dbReference type="HOGENOM" id="CLU_056123_1_0_2"/>
<keyword evidence="15" id="KW-1185">Reference proteome</keyword>
<comment type="cofactor">
    <cofactor evidence="11">
        <name>Mg(2+)</name>
        <dbReference type="ChEBI" id="CHEBI:18420"/>
    </cofactor>
    <cofactor evidence="11">
        <name>Mn(2+)</name>
        <dbReference type="ChEBI" id="CHEBI:29035"/>
    </cofactor>
</comment>
<dbReference type="EMBL" id="CP011267">
    <property type="protein sequence ID" value="AKG91516.1"/>
    <property type="molecule type" value="Genomic_DNA"/>
</dbReference>
<keyword evidence="6 11" id="KW-0235">DNA replication</keyword>
<evidence type="ECO:0000256" key="10">
    <source>
        <dbReference type="ARBA" id="ARBA00023211"/>
    </source>
</evidence>
<dbReference type="NCBIfam" id="TIGR00335">
    <property type="entry name" value="primase_sml"/>
    <property type="match status" value="1"/>
</dbReference>
<keyword evidence="7 11" id="KW-0479">Metal-binding</keyword>
<dbReference type="HAMAP" id="MF_00700">
    <property type="entry name" value="DNA_primase_sml_arc"/>
    <property type="match status" value="1"/>
</dbReference>
<comment type="function">
    <text evidence="11">Catalytic subunit of DNA primase, an RNA polymerase that catalyzes the synthesis of short RNA molecules used as primers for DNA polymerase during DNA replication. The small subunit contains the primase catalytic core and has DNA synthesis activity on its own. Binding to the large subunit stabilizes and modulates the activity, increasing the rate of DNA synthesis while decreasing the length of the DNA fragments, and conferring RNA synthesis capability. The DNA polymerase activity may enable DNA primase to also catalyze primer extension after primer synthesis. May also play a role in DNA repair.</text>
</comment>
<dbReference type="SUPFAM" id="SSF56747">
    <property type="entry name" value="Prim-pol domain"/>
    <property type="match status" value="1"/>
</dbReference>
<dbReference type="InterPro" id="IPR014052">
    <property type="entry name" value="DNA_primase_ssu_euk/arc"/>
</dbReference>
<proteinExistence type="inferred from homology"/>
<dbReference type="InterPro" id="IPR002755">
    <property type="entry name" value="DNA_primase_S"/>
</dbReference>
<dbReference type="GO" id="GO:1990077">
    <property type="term" value="C:primosome complex"/>
    <property type="evidence" value="ECO:0007669"/>
    <property type="project" value="UniProtKB-KW"/>
</dbReference>
<dbReference type="InterPro" id="IPR023639">
    <property type="entry name" value="DNA_primase_ssu_PriS"/>
</dbReference>
<feature type="active site" evidence="11">
    <location>
        <position position="260"/>
    </location>
</feature>
<evidence type="ECO:0000256" key="11">
    <source>
        <dbReference type="HAMAP-Rule" id="MF_00700"/>
    </source>
</evidence>
<evidence type="ECO:0000256" key="2">
    <source>
        <dbReference type="ARBA" id="ARBA00022478"/>
    </source>
</evidence>
<sequence>MDTITKSFLRQKFSEYYARAEIPLPRGFAEREWAFVSVDSLPDFVMNRHMAFESDIEFRGYVIKNPPLHAYYSSAYYENPGAERMDDKGWKGADLIFDIDADHLPKGGLEGAKRQIIRLYDLLEEDFGVEDMTIVFSGGRGYHIHVHDEEFRQMGSGERREIVDYLMLEGVEFSETLPQTSQHLRVGRCMARIIERAIEKGKVMEVLGVRKSTAERLETVFPANREKIYGGDFRQLPKPVRGKLPALFRRCVEHLRIHVDPPVTADVKRLIRLPGSLHGKTSLRVTPLSRDEVEGFDPFEDAVAFGDEGVRVRVKTGVRFRLMGEEFRLSRGKHTLPEFAALYLICRNVALYGW</sequence>
<protein>
    <recommendedName>
        <fullName evidence="11">DNA primase small subunit PriS</fullName>
        <ecNumber evidence="11">2.7.7.-</ecNumber>
    </recommendedName>
</protein>
<evidence type="ECO:0000256" key="8">
    <source>
        <dbReference type="ARBA" id="ARBA00022842"/>
    </source>
</evidence>
<dbReference type="GeneID" id="24803746"/>
<evidence type="ECO:0000313" key="15">
    <source>
        <dbReference type="Proteomes" id="UP000034723"/>
    </source>
</evidence>
<evidence type="ECO:0000256" key="13">
    <source>
        <dbReference type="RuleBase" id="RU004224"/>
    </source>
</evidence>
<evidence type="ECO:0000256" key="1">
    <source>
        <dbReference type="ARBA" id="ARBA00009762"/>
    </source>
</evidence>
<dbReference type="InParanoid" id="A0A0F7DBQ8"/>
<dbReference type="PATRIC" id="fig|113653.22.peg.1167"/>
<keyword evidence="2 11" id="KW-0240">DNA-directed RNA polymerase</keyword>
<name>A0A0F7DBQ8_9EURY</name>
<evidence type="ECO:0000313" key="14">
    <source>
        <dbReference type="EMBL" id="AKG91516.1"/>
    </source>
</evidence>